<dbReference type="OrthoDB" id="10265990at2759"/>
<dbReference type="InterPro" id="IPR039544">
    <property type="entry name" value="Tim44-like"/>
</dbReference>
<reference evidence="8" key="1">
    <citation type="journal article" date="2021" name="Open Biol.">
        <title>Shared evolutionary footprints suggest mitochondrial oxidative damage underlies multiple complex I losses in fungi.</title>
        <authorList>
            <person name="Schikora-Tamarit M.A."/>
            <person name="Marcet-Houben M."/>
            <person name="Nosek J."/>
            <person name="Gabaldon T."/>
        </authorList>
    </citation>
    <scope>NUCLEOTIDE SEQUENCE</scope>
    <source>
        <strain evidence="8">CBS2887</strain>
    </source>
</reference>
<sequence>SIKDKIKIKPNSAIGRMLVMLREKWEEAENPLLVLIRTVMDKIGSFFAETEGARVIKAFRELDPNFNTEALTKQLREYIVPEVLEAYITGDEKTLRLWL</sequence>
<keyword evidence="4" id="KW-0809">Transit peptide</keyword>
<dbReference type="GO" id="GO:0051087">
    <property type="term" value="F:protein-folding chaperone binding"/>
    <property type="evidence" value="ECO:0007669"/>
    <property type="project" value="TreeGrafter"/>
</dbReference>
<dbReference type="Gene3D" id="3.10.450.240">
    <property type="match status" value="1"/>
</dbReference>
<comment type="caution">
    <text evidence="8">The sequence shown here is derived from an EMBL/GenBank/DDBJ whole genome shotgun (WGS) entry which is preliminary data.</text>
</comment>
<name>A0A9P8Q498_WICPI</name>
<feature type="domain" description="Tim44-like" evidence="7">
    <location>
        <begin position="53"/>
        <end position="99"/>
    </location>
</feature>
<protein>
    <recommendedName>
        <fullName evidence="7">Tim44-like domain-containing protein</fullName>
    </recommendedName>
</protein>
<comment type="similarity">
    <text evidence="2">Belongs to the Tim44 family.</text>
</comment>
<organism evidence="8 9">
    <name type="scientific">Wickerhamomyces pijperi</name>
    <name type="common">Yeast</name>
    <name type="synonym">Pichia pijperi</name>
    <dbReference type="NCBI Taxonomy" id="599730"/>
    <lineage>
        <taxon>Eukaryota</taxon>
        <taxon>Fungi</taxon>
        <taxon>Dikarya</taxon>
        <taxon>Ascomycota</taxon>
        <taxon>Saccharomycotina</taxon>
        <taxon>Saccharomycetes</taxon>
        <taxon>Phaffomycetales</taxon>
        <taxon>Wickerhamomycetaceae</taxon>
        <taxon>Wickerhamomyces</taxon>
    </lineage>
</organism>
<dbReference type="SUPFAM" id="SSF54427">
    <property type="entry name" value="NTF2-like"/>
    <property type="match status" value="1"/>
</dbReference>
<dbReference type="GO" id="GO:0030150">
    <property type="term" value="P:protein import into mitochondrial matrix"/>
    <property type="evidence" value="ECO:0007669"/>
    <property type="project" value="TreeGrafter"/>
</dbReference>
<dbReference type="Proteomes" id="UP000774326">
    <property type="component" value="Unassembled WGS sequence"/>
</dbReference>
<evidence type="ECO:0000259" key="7">
    <source>
        <dbReference type="Pfam" id="PF04280"/>
    </source>
</evidence>
<keyword evidence="9" id="KW-1185">Reference proteome</keyword>
<evidence type="ECO:0000256" key="4">
    <source>
        <dbReference type="ARBA" id="ARBA00022946"/>
    </source>
</evidence>
<feature type="non-terminal residue" evidence="8">
    <location>
        <position position="99"/>
    </location>
</feature>
<keyword evidence="5" id="KW-0496">Mitochondrion</keyword>
<evidence type="ECO:0000256" key="3">
    <source>
        <dbReference type="ARBA" id="ARBA00022792"/>
    </source>
</evidence>
<comment type="subcellular location">
    <subcellularLocation>
        <location evidence="1">Mitochondrion inner membrane</location>
    </subcellularLocation>
</comment>
<evidence type="ECO:0000256" key="2">
    <source>
        <dbReference type="ARBA" id="ARBA00009597"/>
    </source>
</evidence>
<dbReference type="InterPro" id="IPR007379">
    <property type="entry name" value="Tim44-like_dom"/>
</dbReference>
<dbReference type="EMBL" id="JAEUBG010003579">
    <property type="protein sequence ID" value="KAH3682599.1"/>
    <property type="molecule type" value="Genomic_DNA"/>
</dbReference>
<gene>
    <name evidence="8" type="ORF">WICPIJ_006434</name>
</gene>
<accession>A0A9P8Q498</accession>
<evidence type="ECO:0000313" key="9">
    <source>
        <dbReference type="Proteomes" id="UP000774326"/>
    </source>
</evidence>
<keyword evidence="3" id="KW-0999">Mitochondrion inner membrane</keyword>
<feature type="non-terminal residue" evidence="8">
    <location>
        <position position="1"/>
    </location>
</feature>
<dbReference type="PANTHER" id="PTHR10721:SF1">
    <property type="entry name" value="MITOCHONDRIAL IMPORT INNER MEMBRANE TRANSLOCASE SUBUNIT TIM44"/>
    <property type="match status" value="1"/>
</dbReference>
<evidence type="ECO:0000313" key="8">
    <source>
        <dbReference type="EMBL" id="KAH3682599.1"/>
    </source>
</evidence>
<proteinExistence type="inferred from homology"/>
<dbReference type="AlphaFoldDB" id="A0A9P8Q498"/>
<dbReference type="InterPro" id="IPR032710">
    <property type="entry name" value="NTF2-like_dom_sf"/>
</dbReference>
<dbReference type="GO" id="GO:0005743">
    <property type="term" value="C:mitochondrial inner membrane"/>
    <property type="evidence" value="ECO:0007669"/>
    <property type="project" value="UniProtKB-SubCell"/>
</dbReference>
<reference evidence="8" key="2">
    <citation type="submission" date="2021-01" db="EMBL/GenBank/DDBJ databases">
        <authorList>
            <person name="Schikora-Tamarit M.A."/>
        </authorList>
    </citation>
    <scope>NUCLEOTIDE SEQUENCE</scope>
    <source>
        <strain evidence="8">CBS2887</strain>
    </source>
</reference>
<dbReference type="PANTHER" id="PTHR10721">
    <property type="entry name" value="MITOCHONDRIAL IMPORT INNER MEMBRANE TRANSLOCASE SUBUNIT TIM44"/>
    <property type="match status" value="1"/>
</dbReference>
<evidence type="ECO:0000256" key="5">
    <source>
        <dbReference type="ARBA" id="ARBA00023128"/>
    </source>
</evidence>
<evidence type="ECO:0000256" key="6">
    <source>
        <dbReference type="ARBA" id="ARBA00023136"/>
    </source>
</evidence>
<dbReference type="Pfam" id="PF04280">
    <property type="entry name" value="Tim44"/>
    <property type="match status" value="1"/>
</dbReference>
<evidence type="ECO:0000256" key="1">
    <source>
        <dbReference type="ARBA" id="ARBA00004273"/>
    </source>
</evidence>
<keyword evidence="6" id="KW-0472">Membrane</keyword>